<protein>
    <submittedName>
        <fullName evidence="8">RNA polymerase sigma factor</fullName>
    </submittedName>
</protein>
<dbReference type="SUPFAM" id="SSF88946">
    <property type="entry name" value="Sigma2 domain of RNA polymerase sigma factors"/>
    <property type="match status" value="1"/>
</dbReference>
<dbReference type="CDD" id="cd06171">
    <property type="entry name" value="Sigma70_r4"/>
    <property type="match status" value="1"/>
</dbReference>
<reference evidence="9" key="1">
    <citation type="journal article" date="2019" name="Int. J. Syst. Evol. Microbiol.">
        <title>The Global Catalogue of Microorganisms (GCM) 10K type strain sequencing project: providing services to taxonomists for standard genome sequencing and annotation.</title>
        <authorList>
            <consortium name="The Broad Institute Genomics Platform"/>
            <consortium name="The Broad Institute Genome Sequencing Center for Infectious Disease"/>
            <person name="Wu L."/>
            <person name="Ma J."/>
        </authorList>
    </citation>
    <scope>NUCLEOTIDE SEQUENCE [LARGE SCALE GENOMIC DNA]</scope>
    <source>
        <strain evidence="9">KCTC 52473</strain>
    </source>
</reference>
<dbReference type="PANTHER" id="PTHR43133:SF8">
    <property type="entry name" value="RNA POLYMERASE SIGMA FACTOR HI_1459-RELATED"/>
    <property type="match status" value="1"/>
</dbReference>
<comment type="similarity">
    <text evidence="1">Belongs to the sigma-70 factor family. ECF subfamily.</text>
</comment>
<evidence type="ECO:0000256" key="3">
    <source>
        <dbReference type="ARBA" id="ARBA00023082"/>
    </source>
</evidence>
<dbReference type="RefSeq" id="WP_376918427.1">
    <property type="nucleotide sequence ID" value="NZ_JBHRSW010000004.1"/>
</dbReference>
<organism evidence="8 9">
    <name type="scientific">Agaribacter flavus</name>
    <dbReference type="NCBI Taxonomy" id="1902781"/>
    <lineage>
        <taxon>Bacteria</taxon>
        <taxon>Pseudomonadati</taxon>
        <taxon>Pseudomonadota</taxon>
        <taxon>Gammaproteobacteria</taxon>
        <taxon>Alteromonadales</taxon>
        <taxon>Alteromonadaceae</taxon>
        <taxon>Agaribacter</taxon>
    </lineage>
</organism>
<keyword evidence="4" id="KW-0238">DNA-binding</keyword>
<dbReference type="EMBL" id="JBHRSW010000004">
    <property type="protein sequence ID" value="MFC3120288.1"/>
    <property type="molecule type" value="Genomic_DNA"/>
</dbReference>
<dbReference type="InterPro" id="IPR013324">
    <property type="entry name" value="RNA_pol_sigma_r3/r4-like"/>
</dbReference>
<dbReference type="PANTHER" id="PTHR43133">
    <property type="entry name" value="RNA POLYMERASE ECF-TYPE SIGMA FACTO"/>
    <property type="match status" value="1"/>
</dbReference>
<keyword evidence="2" id="KW-0805">Transcription regulation</keyword>
<dbReference type="Pfam" id="PF08281">
    <property type="entry name" value="Sigma70_r4_2"/>
    <property type="match status" value="1"/>
</dbReference>
<evidence type="ECO:0000256" key="5">
    <source>
        <dbReference type="ARBA" id="ARBA00023163"/>
    </source>
</evidence>
<dbReference type="NCBIfam" id="TIGR02937">
    <property type="entry name" value="sigma70-ECF"/>
    <property type="match status" value="1"/>
</dbReference>
<evidence type="ECO:0000256" key="2">
    <source>
        <dbReference type="ARBA" id="ARBA00023015"/>
    </source>
</evidence>
<keyword evidence="9" id="KW-1185">Reference proteome</keyword>
<dbReference type="Gene3D" id="1.10.10.10">
    <property type="entry name" value="Winged helix-like DNA-binding domain superfamily/Winged helix DNA-binding domain"/>
    <property type="match status" value="1"/>
</dbReference>
<evidence type="ECO:0000256" key="1">
    <source>
        <dbReference type="ARBA" id="ARBA00010641"/>
    </source>
</evidence>
<dbReference type="SUPFAM" id="SSF88659">
    <property type="entry name" value="Sigma3 and sigma4 domains of RNA polymerase sigma factors"/>
    <property type="match status" value="1"/>
</dbReference>
<evidence type="ECO:0000259" key="6">
    <source>
        <dbReference type="Pfam" id="PF04542"/>
    </source>
</evidence>
<feature type="domain" description="RNA polymerase sigma factor 70 region 4 type 2" evidence="7">
    <location>
        <begin position="121"/>
        <end position="171"/>
    </location>
</feature>
<dbReference type="Pfam" id="PF04542">
    <property type="entry name" value="Sigma70_r2"/>
    <property type="match status" value="1"/>
</dbReference>
<feature type="domain" description="RNA polymerase sigma-70 region 2" evidence="6">
    <location>
        <begin position="24"/>
        <end position="90"/>
    </location>
</feature>
<keyword evidence="5" id="KW-0804">Transcription</keyword>
<dbReference type="InterPro" id="IPR013325">
    <property type="entry name" value="RNA_pol_sigma_r2"/>
</dbReference>
<keyword evidence="3" id="KW-0731">Sigma factor</keyword>
<evidence type="ECO:0000313" key="8">
    <source>
        <dbReference type="EMBL" id="MFC3120288.1"/>
    </source>
</evidence>
<evidence type="ECO:0000256" key="4">
    <source>
        <dbReference type="ARBA" id="ARBA00023125"/>
    </source>
</evidence>
<dbReference type="Proteomes" id="UP001595478">
    <property type="component" value="Unassembled WGS sequence"/>
</dbReference>
<evidence type="ECO:0000313" key="9">
    <source>
        <dbReference type="Proteomes" id="UP001595478"/>
    </source>
</evidence>
<proteinExistence type="inferred from homology"/>
<name>A0ABV7FJ41_9ALTE</name>
<dbReference type="InterPro" id="IPR007627">
    <property type="entry name" value="RNA_pol_sigma70_r2"/>
</dbReference>
<comment type="caution">
    <text evidence="8">The sequence shown here is derived from an EMBL/GenBank/DDBJ whole genome shotgun (WGS) entry which is preliminary data.</text>
</comment>
<dbReference type="Gene3D" id="1.10.1740.10">
    <property type="match status" value="1"/>
</dbReference>
<dbReference type="InterPro" id="IPR036388">
    <property type="entry name" value="WH-like_DNA-bd_sf"/>
</dbReference>
<dbReference type="InterPro" id="IPR014284">
    <property type="entry name" value="RNA_pol_sigma-70_dom"/>
</dbReference>
<dbReference type="InterPro" id="IPR039425">
    <property type="entry name" value="RNA_pol_sigma-70-like"/>
</dbReference>
<sequence>MFEKRDEQLVQQALKGNKKAWFALIKRYEQAIFHYGLRMTGNRHDAADLMQDIFVSVFRSLGNFRNEGAFKGWLFRIAHYRCMEFYRRKKPEQGYEDIPEAACEAATPEQTMLSDCASATLTHAMQKLPLAQKAIIELKFFGQFTFDEIAAQLGISPNTVKSRLYSALAKLKLDLEVENA</sequence>
<dbReference type="InterPro" id="IPR013249">
    <property type="entry name" value="RNA_pol_sigma70_r4_t2"/>
</dbReference>
<evidence type="ECO:0000259" key="7">
    <source>
        <dbReference type="Pfam" id="PF08281"/>
    </source>
</evidence>
<gene>
    <name evidence="8" type="ORF">ACFOHL_01500</name>
</gene>
<accession>A0ABV7FJ41</accession>